<evidence type="ECO:0000313" key="2">
    <source>
        <dbReference type="EMBL" id="RBP67475.1"/>
    </source>
</evidence>
<keyword evidence="1" id="KW-1133">Transmembrane helix</keyword>
<feature type="transmembrane region" description="Helical" evidence="1">
    <location>
        <begin position="6"/>
        <end position="26"/>
    </location>
</feature>
<evidence type="ECO:0000256" key="1">
    <source>
        <dbReference type="SAM" id="Phobius"/>
    </source>
</evidence>
<evidence type="ECO:0000313" key="3">
    <source>
        <dbReference type="Proteomes" id="UP000253490"/>
    </source>
</evidence>
<gene>
    <name evidence="2" type="ORF">DES36_104177</name>
</gene>
<sequence length="155" mass="18609">MNENIYLQVYVFLYTLYGGIIIGILYDFVDVLINDNLIKRRSISDLLFWAFAFSIIVGLLFYVNNINFRFYNLLGFGLGWFIYFFTLSKLVRRVFHLIKEIIRLIGRKIICFFKIITFPIRKIAQKSKAVNNLWRKIINKVVKDFKKYKSYLFKS</sequence>
<dbReference type="Proteomes" id="UP000253490">
    <property type="component" value="Unassembled WGS sequence"/>
</dbReference>
<protein>
    <submittedName>
        <fullName evidence="2">Spore cortex biosynthesis protein YabQ</fullName>
    </submittedName>
</protein>
<dbReference type="OrthoDB" id="1685240at2"/>
<accession>A0A366IAY2</accession>
<dbReference type="RefSeq" id="WP_113920036.1">
    <property type="nucleotide sequence ID" value="NZ_CALNCS010000127.1"/>
</dbReference>
<keyword evidence="1" id="KW-0472">Membrane</keyword>
<dbReference type="Pfam" id="PF09578">
    <property type="entry name" value="Spore_YabQ"/>
    <property type="match status" value="1"/>
</dbReference>
<reference evidence="2 3" key="1">
    <citation type="submission" date="2018-06" db="EMBL/GenBank/DDBJ databases">
        <title>Genomic Encyclopedia of Type Strains, Phase IV (KMG-IV): sequencing the most valuable type-strain genomes for metagenomic binning, comparative biology and taxonomic classification.</title>
        <authorList>
            <person name="Goeker M."/>
        </authorList>
    </citation>
    <scope>NUCLEOTIDE SEQUENCE [LARGE SCALE GENOMIC DNA]</scope>
    <source>
        <strain evidence="2 3">DSM 22112</strain>
    </source>
</reference>
<dbReference type="InterPro" id="IPR019074">
    <property type="entry name" value="YabQ"/>
</dbReference>
<feature type="transmembrane region" description="Helical" evidence="1">
    <location>
        <begin position="70"/>
        <end position="91"/>
    </location>
</feature>
<dbReference type="NCBIfam" id="TIGR02893">
    <property type="entry name" value="spore_yabQ"/>
    <property type="match status" value="1"/>
</dbReference>
<keyword evidence="3" id="KW-1185">Reference proteome</keyword>
<organism evidence="2 3">
    <name type="scientific">Alkalibaculum bacchi</name>
    <dbReference type="NCBI Taxonomy" id="645887"/>
    <lineage>
        <taxon>Bacteria</taxon>
        <taxon>Bacillati</taxon>
        <taxon>Bacillota</taxon>
        <taxon>Clostridia</taxon>
        <taxon>Eubacteriales</taxon>
        <taxon>Eubacteriaceae</taxon>
        <taxon>Alkalibaculum</taxon>
    </lineage>
</organism>
<dbReference type="EMBL" id="QNRX01000004">
    <property type="protein sequence ID" value="RBP67475.1"/>
    <property type="molecule type" value="Genomic_DNA"/>
</dbReference>
<feature type="transmembrane region" description="Helical" evidence="1">
    <location>
        <begin position="46"/>
        <end position="64"/>
    </location>
</feature>
<name>A0A366IAY2_9FIRM</name>
<proteinExistence type="predicted"/>
<dbReference type="AlphaFoldDB" id="A0A366IAY2"/>
<keyword evidence="1" id="KW-0812">Transmembrane</keyword>
<comment type="caution">
    <text evidence="2">The sequence shown here is derived from an EMBL/GenBank/DDBJ whole genome shotgun (WGS) entry which is preliminary data.</text>
</comment>